<gene>
    <name evidence="2" type="ORF">ALC57_13634</name>
</gene>
<protein>
    <submittedName>
        <fullName evidence="2">Ejaculatory bulb-specific protein 3</fullName>
    </submittedName>
</protein>
<proteinExistence type="predicted"/>
<dbReference type="PANTHER" id="PTHR11257">
    <property type="entry name" value="CHEMOSENSORY PROTEIN-RELATED"/>
    <property type="match status" value="1"/>
</dbReference>
<evidence type="ECO:0000256" key="1">
    <source>
        <dbReference type="SAM" id="SignalP"/>
    </source>
</evidence>
<keyword evidence="1" id="KW-0732">Signal</keyword>
<dbReference type="PANTHER" id="PTHR11257:SF12">
    <property type="entry name" value="EJACULATORY BULB-SPECIFIC PROTEIN 3-RELATED"/>
    <property type="match status" value="1"/>
</dbReference>
<organism evidence="2 3">
    <name type="scientific">Trachymyrmex cornetzi</name>
    <dbReference type="NCBI Taxonomy" id="471704"/>
    <lineage>
        <taxon>Eukaryota</taxon>
        <taxon>Metazoa</taxon>
        <taxon>Ecdysozoa</taxon>
        <taxon>Arthropoda</taxon>
        <taxon>Hexapoda</taxon>
        <taxon>Insecta</taxon>
        <taxon>Pterygota</taxon>
        <taxon>Neoptera</taxon>
        <taxon>Endopterygota</taxon>
        <taxon>Hymenoptera</taxon>
        <taxon>Apocrita</taxon>
        <taxon>Aculeata</taxon>
        <taxon>Formicoidea</taxon>
        <taxon>Formicidae</taxon>
        <taxon>Myrmicinae</taxon>
        <taxon>Trachymyrmex</taxon>
    </lineage>
</organism>
<dbReference type="InterPro" id="IPR005055">
    <property type="entry name" value="A10/PebIII"/>
</dbReference>
<feature type="signal peptide" evidence="1">
    <location>
        <begin position="1"/>
        <end position="17"/>
    </location>
</feature>
<evidence type="ECO:0000313" key="2">
    <source>
        <dbReference type="EMBL" id="KYN14050.1"/>
    </source>
</evidence>
<dbReference type="AlphaFoldDB" id="A0A195DMC2"/>
<sequence length="127" mass="15173">MKLAVFCLLAIISVVYAEEYTNRFDNIDIDQIIQNDRLLKRYIDCLLDKPDVRCPPEAIELKKHINEALENECAKCSDKQREMVRKVIKHLVTNKREWWNLLKAKYDPEEKFAKKYEEMAKKENVQI</sequence>
<dbReference type="SUPFAM" id="SSF100910">
    <property type="entry name" value="Chemosensory protein Csp2"/>
    <property type="match status" value="1"/>
</dbReference>
<name>A0A195DMC2_9HYME</name>
<evidence type="ECO:0000313" key="3">
    <source>
        <dbReference type="Proteomes" id="UP000078492"/>
    </source>
</evidence>
<dbReference type="EMBL" id="KQ980724">
    <property type="protein sequence ID" value="KYN14050.1"/>
    <property type="molecule type" value="Genomic_DNA"/>
</dbReference>
<dbReference type="Proteomes" id="UP000078492">
    <property type="component" value="Unassembled WGS sequence"/>
</dbReference>
<accession>A0A195DMC2</accession>
<dbReference type="Gene3D" id="1.10.2080.10">
    <property type="entry name" value="Insect odorant-binding protein A10/Ejaculatory bulb-specific protein 3"/>
    <property type="match status" value="1"/>
</dbReference>
<keyword evidence="3" id="KW-1185">Reference proteome</keyword>
<dbReference type="Pfam" id="PF03392">
    <property type="entry name" value="OS-D"/>
    <property type="match status" value="1"/>
</dbReference>
<feature type="chain" id="PRO_5008270473" evidence="1">
    <location>
        <begin position="18"/>
        <end position="127"/>
    </location>
</feature>
<dbReference type="InterPro" id="IPR036682">
    <property type="entry name" value="OS_D_A10/PebIII_sf"/>
</dbReference>
<reference evidence="2 3" key="1">
    <citation type="submission" date="2015-09" db="EMBL/GenBank/DDBJ databases">
        <title>Trachymyrmex cornetzi WGS genome.</title>
        <authorList>
            <person name="Nygaard S."/>
            <person name="Hu H."/>
            <person name="Boomsma J."/>
            <person name="Zhang G."/>
        </authorList>
    </citation>
    <scope>NUCLEOTIDE SEQUENCE [LARGE SCALE GENOMIC DNA]</scope>
    <source>
        <strain evidence="2">Tcor2-1</strain>
        <tissue evidence="2">Whole body</tissue>
    </source>
</reference>